<proteinExistence type="predicted"/>
<evidence type="ECO:0000256" key="1">
    <source>
        <dbReference type="ARBA" id="ARBA00004196"/>
    </source>
</evidence>
<dbReference type="InterPro" id="IPR014755">
    <property type="entry name" value="Cu-Rt/internalin_Ig-like"/>
</dbReference>
<dbReference type="PANTHER" id="PTHR34820">
    <property type="entry name" value="INNER MEMBRANE PROTEIN YEBZ"/>
    <property type="match status" value="1"/>
</dbReference>
<evidence type="ECO:0000256" key="6">
    <source>
        <dbReference type="SAM" id="Phobius"/>
    </source>
</evidence>
<reference evidence="8 9" key="1">
    <citation type="submission" date="2018-08" db="EMBL/GenBank/DDBJ databases">
        <title>Cellulomonas rhizosphaerae sp. nov., a novel actinomycete isolated from soil.</title>
        <authorList>
            <person name="Tian Y."/>
        </authorList>
    </citation>
    <scope>NUCLEOTIDE SEQUENCE [LARGE SCALE GENOMIC DNA]</scope>
    <source>
        <strain evidence="8 9">NEAU-TCZ24</strain>
    </source>
</reference>
<dbReference type="AlphaFoldDB" id="A0A413RIZ2"/>
<dbReference type="GO" id="GO:0005886">
    <property type="term" value="C:plasma membrane"/>
    <property type="evidence" value="ECO:0007669"/>
    <property type="project" value="TreeGrafter"/>
</dbReference>
<organism evidence="8 9">
    <name type="scientific">Cellulomonas rhizosphaerae</name>
    <dbReference type="NCBI Taxonomy" id="2293719"/>
    <lineage>
        <taxon>Bacteria</taxon>
        <taxon>Bacillati</taxon>
        <taxon>Actinomycetota</taxon>
        <taxon>Actinomycetes</taxon>
        <taxon>Micrococcales</taxon>
        <taxon>Cellulomonadaceae</taxon>
        <taxon>Cellulomonas</taxon>
    </lineage>
</organism>
<keyword evidence="3" id="KW-0732">Signal</keyword>
<dbReference type="GO" id="GO:0046688">
    <property type="term" value="P:response to copper ion"/>
    <property type="evidence" value="ECO:0007669"/>
    <property type="project" value="InterPro"/>
</dbReference>
<evidence type="ECO:0000256" key="3">
    <source>
        <dbReference type="ARBA" id="ARBA00022729"/>
    </source>
</evidence>
<sequence>MTWGILGHMRRRTAPAAGLVVGLLLALGVVAAPAAQAHDELVSVDPADGSTVDAPPERVTLTFEEPAVALGTVIEVKGPDGSVVSTGDAELVDSTVSQALVGDLPAGEYAVTWRVTSQDGHAVSGTFGFTASTGARPVPTEAPTASAGVAEQATPTPSASAVPVAAPSSSDSDSRSPALLVVGAGLLIGIAFGLLGWMRARRRRTTPAPGGSDRP</sequence>
<dbReference type="GO" id="GO:0006825">
    <property type="term" value="P:copper ion transport"/>
    <property type="evidence" value="ECO:0007669"/>
    <property type="project" value="InterPro"/>
</dbReference>
<keyword evidence="2" id="KW-0479">Metal-binding</keyword>
<dbReference type="SUPFAM" id="SSF81296">
    <property type="entry name" value="E set domains"/>
    <property type="match status" value="1"/>
</dbReference>
<keyword evidence="9" id="KW-1185">Reference proteome</keyword>
<dbReference type="InterPro" id="IPR007348">
    <property type="entry name" value="CopC_dom"/>
</dbReference>
<keyword evidence="6" id="KW-0472">Membrane</keyword>
<dbReference type="GO" id="GO:0030313">
    <property type="term" value="C:cell envelope"/>
    <property type="evidence" value="ECO:0007669"/>
    <property type="project" value="UniProtKB-SubCell"/>
</dbReference>
<evidence type="ECO:0000313" key="9">
    <source>
        <dbReference type="Proteomes" id="UP000283374"/>
    </source>
</evidence>
<evidence type="ECO:0000256" key="2">
    <source>
        <dbReference type="ARBA" id="ARBA00022723"/>
    </source>
</evidence>
<dbReference type="Pfam" id="PF04234">
    <property type="entry name" value="CopC"/>
    <property type="match status" value="1"/>
</dbReference>
<keyword evidence="6" id="KW-1133">Transmembrane helix</keyword>
<gene>
    <name evidence="8" type="ORF">D1825_14095</name>
</gene>
<dbReference type="GO" id="GO:0005507">
    <property type="term" value="F:copper ion binding"/>
    <property type="evidence" value="ECO:0007669"/>
    <property type="project" value="InterPro"/>
</dbReference>
<comment type="caution">
    <text evidence="8">The sequence shown here is derived from an EMBL/GenBank/DDBJ whole genome shotgun (WGS) entry which is preliminary data.</text>
</comment>
<comment type="subcellular location">
    <subcellularLocation>
        <location evidence="1">Cell envelope</location>
    </subcellularLocation>
</comment>
<accession>A0A413RIZ2</accession>
<dbReference type="PANTHER" id="PTHR34820:SF4">
    <property type="entry name" value="INNER MEMBRANE PROTEIN YEBZ"/>
    <property type="match status" value="1"/>
</dbReference>
<feature type="region of interest" description="Disordered" evidence="5">
    <location>
        <begin position="134"/>
        <end position="175"/>
    </location>
</feature>
<dbReference type="Proteomes" id="UP000283374">
    <property type="component" value="Unassembled WGS sequence"/>
</dbReference>
<keyword evidence="6" id="KW-0812">Transmembrane</keyword>
<protein>
    <submittedName>
        <fullName evidence="8">Copper resistance protein CopC</fullName>
    </submittedName>
</protein>
<dbReference type="EMBL" id="QWKP01000214">
    <property type="protein sequence ID" value="RHA38402.1"/>
    <property type="molecule type" value="Genomic_DNA"/>
</dbReference>
<evidence type="ECO:0000313" key="8">
    <source>
        <dbReference type="EMBL" id="RHA38402.1"/>
    </source>
</evidence>
<dbReference type="GO" id="GO:0042597">
    <property type="term" value="C:periplasmic space"/>
    <property type="evidence" value="ECO:0007669"/>
    <property type="project" value="InterPro"/>
</dbReference>
<keyword evidence="4" id="KW-0186">Copper</keyword>
<feature type="compositionally biased region" description="Low complexity" evidence="5">
    <location>
        <begin position="153"/>
        <end position="175"/>
    </location>
</feature>
<name>A0A413RIZ2_9CELL</name>
<evidence type="ECO:0000256" key="4">
    <source>
        <dbReference type="ARBA" id="ARBA00023008"/>
    </source>
</evidence>
<evidence type="ECO:0000259" key="7">
    <source>
        <dbReference type="Pfam" id="PF04234"/>
    </source>
</evidence>
<dbReference type="InterPro" id="IPR014756">
    <property type="entry name" value="Ig_E-set"/>
</dbReference>
<feature type="domain" description="CopC" evidence="7">
    <location>
        <begin position="38"/>
        <end position="130"/>
    </location>
</feature>
<feature type="transmembrane region" description="Helical" evidence="6">
    <location>
        <begin position="178"/>
        <end position="197"/>
    </location>
</feature>
<dbReference type="InterPro" id="IPR032694">
    <property type="entry name" value="CopC/D"/>
</dbReference>
<evidence type="ECO:0000256" key="5">
    <source>
        <dbReference type="SAM" id="MobiDB-lite"/>
    </source>
</evidence>
<dbReference type="Gene3D" id="2.60.40.1220">
    <property type="match status" value="1"/>
</dbReference>